<gene>
    <name evidence="2" type="ORF">K1F36_00040</name>
</gene>
<feature type="transmembrane region" description="Helical" evidence="1">
    <location>
        <begin position="93"/>
        <end position="112"/>
    </location>
</feature>
<dbReference type="Proteomes" id="UP001196136">
    <property type="component" value="Unassembled WGS sequence"/>
</dbReference>
<keyword evidence="3" id="KW-1185">Reference proteome</keyword>
<feature type="transmembrane region" description="Helical" evidence="1">
    <location>
        <begin position="46"/>
        <end position="63"/>
    </location>
</feature>
<dbReference type="EMBL" id="JAHZSV010000001">
    <property type="protein sequence ID" value="MBW8198198.1"/>
    <property type="molecule type" value="Genomic_DNA"/>
</dbReference>
<accession>A0ABS7EMT7</accession>
<evidence type="ECO:0000313" key="3">
    <source>
        <dbReference type="Proteomes" id="UP001196136"/>
    </source>
</evidence>
<reference evidence="2 3" key="1">
    <citation type="submission" date="2021-08" db="EMBL/GenBank/DDBJ databases">
        <title>Muricauda profundi sp. nov., a marine bacterium isolated from deep seawater of the Mariana Trench.</title>
        <authorList>
            <person name="Wei Y."/>
        </authorList>
    </citation>
    <scope>NUCLEOTIDE SEQUENCE [LARGE SCALE GENOMIC DNA]</scope>
    <source>
        <strain evidence="2 3">W52</strain>
    </source>
</reference>
<evidence type="ECO:0000313" key="2">
    <source>
        <dbReference type="EMBL" id="MBW8198198.1"/>
    </source>
</evidence>
<proteinExistence type="predicted"/>
<dbReference type="RefSeq" id="WP_220111967.1">
    <property type="nucleotide sequence ID" value="NZ_JAHZSV010000001.1"/>
</dbReference>
<sequence>MTTRIISGIVLLITVYIGISHGLRVFQKPSEQYLDMMNSLGITDTMRIVFGVLSFGSVLLILLPRTFFIGNTIRALLLVFLMALSLKAGNYKFALVEIPFVLMPLLLIYLGHPLKFN</sequence>
<comment type="caution">
    <text evidence="2">The sequence shown here is derived from an EMBL/GenBank/DDBJ whole genome shotgun (WGS) entry which is preliminary data.</text>
</comment>
<keyword evidence="1" id="KW-0812">Transmembrane</keyword>
<evidence type="ECO:0000256" key="1">
    <source>
        <dbReference type="SAM" id="Phobius"/>
    </source>
</evidence>
<keyword evidence="1" id="KW-1133">Transmembrane helix</keyword>
<evidence type="ECO:0008006" key="4">
    <source>
        <dbReference type="Google" id="ProtNLM"/>
    </source>
</evidence>
<name>A0ABS7EMT7_9FLAO</name>
<organism evidence="2 3">
    <name type="scientific">Flagellimonas abyssi</name>
    <dbReference type="NCBI Taxonomy" id="2864871"/>
    <lineage>
        <taxon>Bacteria</taxon>
        <taxon>Pseudomonadati</taxon>
        <taxon>Bacteroidota</taxon>
        <taxon>Flavobacteriia</taxon>
        <taxon>Flavobacteriales</taxon>
        <taxon>Flavobacteriaceae</taxon>
        <taxon>Flagellimonas</taxon>
    </lineage>
</organism>
<feature type="transmembrane region" description="Helical" evidence="1">
    <location>
        <begin position="6"/>
        <end position="26"/>
    </location>
</feature>
<protein>
    <recommendedName>
        <fullName evidence="4">DoxX family protein</fullName>
    </recommendedName>
</protein>
<keyword evidence="1" id="KW-0472">Membrane</keyword>